<comment type="subcellular location">
    <subcellularLocation>
        <location evidence="1">Endomembrane system</location>
        <topology evidence="1">Multi-pass membrane protein</topology>
    </subcellularLocation>
</comment>
<evidence type="ECO:0000256" key="3">
    <source>
        <dbReference type="ARBA" id="ARBA00022989"/>
    </source>
</evidence>
<keyword evidence="4" id="KW-0472">Membrane</keyword>
<dbReference type="RefSeq" id="WP_179462134.1">
    <property type="nucleotide sequence ID" value="NZ_JACBZX010000001.1"/>
</dbReference>
<evidence type="ECO:0000256" key="2">
    <source>
        <dbReference type="ARBA" id="ARBA00022692"/>
    </source>
</evidence>
<evidence type="ECO:0000256" key="4">
    <source>
        <dbReference type="ARBA" id="ARBA00023136"/>
    </source>
</evidence>
<proteinExistence type="predicted"/>
<reference evidence="6 7" key="1">
    <citation type="submission" date="2020-07" db="EMBL/GenBank/DDBJ databases">
        <title>Sequencing the genomes of 1000 actinobacteria strains.</title>
        <authorList>
            <person name="Klenk H.-P."/>
        </authorList>
    </citation>
    <scope>NUCLEOTIDE SEQUENCE [LARGE SCALE GENOMIC DNA]</scope>
    <source>
        <strain evidence="6 7">DSM 24723</strain>
    </source>
</reference>
<keyword evidence="7" id="KW-1185">Reference proteome</keyword>
<protein>
    <recommendedName>
        <fullName evidence="5">HTTM-like domain-containing protein</fullName>
    </recommendedName>
</protein>
<keyword evidence="2" id="KW-0812">Transmembrane</keyword>
<name>A0A852X2K6_9MICO</name>
<dbReference type="EMBL" id="JACBZX010000001">
    <property type="protein sequence ID" value="NYG36668.1"/>
    <property type="molecule type" value="Genomic_DNA"/>
</dbReference>
<keyword evidence="3" id="KW-1133">Transmembrane helix</keyword>
<evidence type="ECO:0000313" key="6">
    <source>
        <dbReference type="EMBL" id="NYG36668.1"/>
    </source>
</evidence>
<evidence type="ECO:0000313" key="7">
    <source>
        <dbReference type="Proteomes" id="UP000592181"/>
    </source>
</evidence>
<evidence type="ECO:0000256" key="1">
    <source>
        <dbReference type="ARBA" id="ARBA00004127"/>
    </source>
</evidence>
<dbReference type="Proteomes" id="UP000592181">
    <property type="component" value="Unassembled WGS sequence"/>
</dbReference>
<comment type="caution">
    <text evidence="6">The sequence shown here is derived from an EMBL/GenBank/DDBJ whole genome shotgun (WGS) entry which is preliminary data.</text>
</comment>
<dbReference type="InterPro" id="IPR011020">
    <property type="entry name" value="HTTM-like"/>
</dbReference>
<organism evidence="6 7">
    <name type="scientific">Janibacter alkaliphilus</name>
    <dbReference type="NCBI Taxonomy" id="1069963"/>
    <lineage>
        <taxon>Bacteria</taxon>
        <taxon>Bacillati</taxon>
        <taxon>Actinomycetota</taxon>
        <taxon>Actinomycetes</taxon>
        <taxon>Micrococcales</taxon>
        <taxon>Intrasporangiaceae</taxon>
        <taxon>Janibacter</taxon>
    </lineage>
</organism>
<dbReference type="GO" id="GO:0012505">
    <property type="term" value="C:endomembrane system"/>
    <property type="evidence" value="ECO:0007669"/>
    <property type="project" value="UniProtKB-SubCell"/>
</dbReference>
<feature type="domain" description="HTTM-like" evidence="5">
    <location>
        <begin position="17"/>
        <end position="269"/>
    </location>
</feature>
<dbReference type="SMART" id="SM00752">
    <property type="entry name" value="HTTM"/>
    <property type="match status" value="1"/>
</dbReference>
<sequence length="279" mass="30739">MLSLLSPGASRDTTQTMRLIDGITAVTVGIGALEEITRHHEVGEDSLHSWTIRRTAWNRRFTRLMRPVLALSSQRWDRANAAVRLAAAAIHLAGPRDSRLRLAASAATASAFWIKSFRQSYGSDGSDQVVFLTSACTTLARLPGLPAVERERALDFIGAQSLMSYTVAGAAKTISPQWRDGSALPGIMRTQTYGDAWLYRILKDRPWLCRAMCWTVIAVETGAPLMLLAPPPVRRGYLAVLGGFHVANARHMGLNRFLWAFVGTYPAVDRLGRRPAVQR</sequence>
<evidence type="ECO:0000259" key="5">
    <source>
        <dbReference type="SMART" id="SM00752"/>
    </source>
</evidence>
<dbReference type="AlphaFoldDB" id="A0A852X2K6"/>
<accession>A0A852X2K6</accession>
<gene>
    <name evidence="6" type="ORF">BJY28_001137</name>
</gene>